<evidence type="ECO:0000313" key="10">
    <source>
        <dbReference type="Proteomes" id="UP001633002"/>
    </source>
</evidence>
<dbReference type="InterPro" id="IPR044611">
    <property type="entry name" value="E3A/B/C-like"/>
</dbReference>
<evidence type="ECO:0000256" key="5">
    <source>
        <dbReference type="ARBA" id="ARBA00022679"/>
    </source>
</evidence>
<dbReference type="InterPro" id="IPR035983">
    <property type="entry name" value="Hect_E3_ubiquitin_ligase"/>
</dbReference>
<dbReference type="AlphaFoldDB" id="A0ABD3I075"/>
<evidence type="ECO:0000256" key="7">
    <source>
        <dbReference type="PROSITE-ProRule" id="PRU00104"/>
    </source>
</evidence>
<proteinExistence type="predicted"/>
<keyword evidence="4" id="KW-0963">Cytoplasm</keyword>
<dbReference type="Pfam" id="PF00632">
    <property type="entry name" value="HECT"/>
    <property type="match status" value="1"/>
</dbReference>
<dbReference type="Gene3D" id="3.90.1750.10">
    <property type="entry name" value="Hect, E3 ligase catalytic domains"/>
    <property type="match status" value="1"/>
</dbReference>
<dbReference type="Proteomes" id="UP001633002">
    <property type="component" value="Unassembled WGS sequence"/>
</dbReference>
<dbReference type="InterPro" id="IPR000569">
    <property type="entry name" value="HECT_dom"/>
</dbReference>
<dbReference type="CDD" id="cd00078">
    <property type="entry name" value="HECTc"/>
    <property type="match status" value="1"/>
</dbReference>
<reference evidence="9 10" key="1">
    <citation type="submission" date="2024-09" db="EMBL/GenBank/DDBJ databases">
        <title>Chromosome-scale assembly of Riccia sorocarpa.</title>
        <authorList>
            <person name="Paukszto L."/>
        </authorList>
    </citation>
    <scope>NUCLEOTIDE SEQUENCE [LARGE SCALE GENOMIC DNA]</scope>
    <source>
        <strain evidence="9">LP-2024</strain>
        <tissue evidence="9">Aerial parts of the thallus</tissue>
    </source>
</reference>
<dbReference type="Gene3D" id="3.30.2160.10">
    <property type="entry name" value="Hect, E3 ligase catalytic domain"/>
    <property type="match status" value="1"/>
</dbReference>
<keyword evidence="10" id="KW-1185">Reference proteome</keyword>
<dbReference type="GO" id="GO:0005737">
    <property type="term" value="C:cytoplasm"/>
    <property type="evidence" value="ECO:0007669"/>
    <property type="project" value="UniProtKB-SubCell"/>
</dbReference>
<comment type="caution">
    <text evidence="9">The sequence shown here is derived from an EMBL/GenBank/DDBJ whole genome shotgun (WGS) entry which is preliminary data.</text>
</comment>
<dbReference type="PANTHER" id="PTHR45700:SF8">
    <property type="entry name" value="HECT-TYPE E3 UBIQUITIN TRANSFERASE"/>
    <property type="match status" value="1"/>
</dbReference>
<comment type="subcellular location">
    <subcellularLocation>
        <location evidence="2">Cytoplasm</location>
    </subcellularLocation>
</comment>
<evidence type="ECO:0000256" key="3">
    <source>
        <dbReference type="ARBA" id="ARBA00012485"/>
    </source>
</evidence>
<accession>A0ABD3I075</accession>
<evidence type="ECO:0000313" key="9">
    <source>
        <dbReference type="EMBL" id="KAL3697127.1"/>
    </source>
</evidence>
<comment type="catalytic activity">
    <reaction evidence="1">
        <text>S-ubiquitinyl-[E2 ubiquitin-conjugating enzyme]-L-cysteine + [acceptor protein]-L-lysine = [E2 ubiquitin-conjugating enzyme]-L-cysteine + N(6)-ubiquitinyl-[acceptor protein]-L-lysine.</text>
        <dbReference type="EC" id="2.3.2.26"/>
    </reaction>
</comment>
<evidence type="ECO:0000256" key="6">
    <source>
        <dbReference type="ARBA" id="ARBA00022786"/>
    </source>
</evidence>
<dbReference type="Gene3D" id="3.30.2410.10">
    <property type="entry name" value="Hect, E3 ligase catalytic domain"/>
    <property type="match status" value="1"/>
</dbReference>
<evidence type="ECO:0000256" key="1">
    <source>
        <dbReference type="ARBA" id="ARBA00000885"/>
    </source>
</evidence>
<dbReference type="FunFam" id="3.30.2410.10:FF:000003">
    <property type="entry name" value="probable E3 ubiquitin-protein ligase HERC4 isoform X1"/>
    <property type="match status" value="1"/>
</dbReference>
<evidence type="ECO:0000256" key="2">
    <source>
        <dbReference type="ARBA" id="ARBA00004496"/>
    </source>
</evidence>
<dbReference type="SMART" id="SM00119">
    <property type="entry name" value="HECTc"/>
    <property type="match status" value="1"/>
</dbReference>
<gene>
    <name evidence="9" type="ORF">R1sor_011203</name>
</gene>
<keyword evidence="5" id="KW-0808">Transferase</keyword>
<dbReference type="EMBL" id="JBJQOH010000002">
    <property type="protein sequence ID" value="KAL3697127.1"/>
    <property type="molecule type" value="Genomic_DNA"/>
</dbReference>
<name>A0ABD3I075_9MARC</name>
<dbReference type="SUPFAM" id="SSF56204">
    <property type="entry name" value="Hect, E3 ligase catalytic domain"/>
    <property type="match status" value="1"/>
</dbReference>
<feature type="domain" description="HECT" evidence="8">
    <location>
        <begin position="392"/>
        <end position="719"/>
    </location>
</feature>
<dbReference type="FunFam" id="3.30.2160.10:FF:000004">
    <property type="entry name" value="probable E3 ubiquitin-protein ligase HERC4 isoform X1"/>
    <property type="match status" value="1"/>
</dbReference>
<evidence type="ECO:0000256" key="4">
    <source>
        <dbReference type="ARBA" id="ARBA00022490"/>
    </source>
</evidence>
<sequence>MAPTHKSLENLSRYFDGLKRRGMLAHEASLDLKYASKPGLSDVTTLRPGWALLKKRLRGGLWNNAHPETLSIKRCPLMDELGNARVTSNYDELLRMIRATFSSASALSKCFLSSTGLGNGRESSLLHHGKSTNFVVGVDLALLKRFYDAVIELETGEVKSAIMASSEKLLTDLLVALDPPSGVRQLDSVTVIRTIIALLENRLFKNPDYHTVLSKLWKLILSLPENWKASLMLALEKYNKEHLEQLVSIIQTFITLHVYEWRAKPLPANIKLVVMGVDVLREIYAVNEKTQRLSFTSFYNDAVNNDEFDLKEDFTRWRNPDRYPFSFCKYPFVYDPSSKSKILQLDANVQMRHEFQDAVLRSIFIGATCPYLILRVNREYLIRETILQIQQQSDDLKKPLKVQFVGEEGVDEGGVQKEFFQLVVREVFDPKYGMFSYNEETRLYWFNSSPLEMDTEYELVGILLGLAIYNGHILELHFPSVIYKKLLNKSPTFEDLAEVNPALAKGLEQLLNFTGDVEAVFLRSFQVTVEDIFGDMRTVDLKADGGSIPVTRENRKEYVDLCVEYYMEASIQRAFEAFKDGFHKLCKGTVLDLFQPLELEQLICGSPELDFEALERNALYEDGYKRDSRVIRDFWEVVHSLDQDMKKKLLFFVTGCDRAPIKGLASLHFVISRNGSHSERLPTAHTCFNHLLLPEYNSKETLRERLMTAISNAEGFGLM</sequence>
<organism evidence="9 10">
    <name type="scientific">Riccia sorocarpa</name>
    <dbReference type="NCBI Taxonomy" id="122646"/>
    <lineage>
        <taxon>Eukaryota</taxon>
        <taxon>Viridiplantae</taxon>
        <taxon>Streptophyta</taxon>
        <taxon>Embryophyta</taxon>
        <taxon>Marchantiophyta</taxon>
        <taxon>Marchantiopsida</taxon>
        <taxon>Marchantiidae</taxon>
        <taxon>Marchantiales</taxon>
        <taxon>Ricciaceae</taxon>
        <taxon>Riccia</taxon>
    </lineage>
</organism>
<protein>
    <recommendedName>
        <fullName evidence="3">HECT-type E3 ubiquitin transferase</fullName>
        <ecNumber evidence="3">2.3.2.26</ecNumber>
    </recommendedName>
</protein>
<feature type="active site" description="Glycyl thioester intermediate" evidence="7">
    <location>
        <position position="687"/>
    </location>
</feature>
<dbReference type="PROSITE" id="PS50237">
    <property type="entry name" value="HECT"/>
    <property type="match status" value="1"/>
</dbReference>
<dbReference type="PANTHER" id="PTHR45700">
    <property type="entry name" value="UBIQUITIN-PROTEIN LIGASE E3C"/>
    <property type="match status" value="1"/>
</dbReference>
<dbReference type="GO" id="GO:0061630">
    <property type="term" value="F:ubiquitin protein ligase activity"/>
    <property type="evidence" value="ECO:0007669"/>
    <property type="project" value="UniProtKB-EC"/>
</dbReference>
<evidence type="ECO:0000259" key="8">
    <source>
        <dbReference type="PROSITE" id="PS50237"/>
    </source>
</evidence>
<dbReference type="EC" id="2.3.2.26" evidence="3"/>
<keyword evidence="6 7" id="KW-0833">Ubl conjugation pathway</keyword>